<sequence length="217" mass="25533">MGKQLYLNLFQSKWIWYLGIFTILMNLLTALSFSDYRGSLMPFINIINGIAVVYTTSAYLNIHYMLKSDANHYFFFTLPNTKRNIIRGDYIYYMVMLALTAAIFGSYMTIIQETYYLFGFVMLIGMSLIVMSLYYLGFGKHWLRYLTTGYVIYGVPMLMAYLFHFMPLVNVNQLDRELPGMDFYLYHIPFYTFAAGMVLFIISYAMNQRNITKHDMV</sequence>
<keyword evidence="1" id="KW-0472">Membrane</keyword>
<keyword evidence="1" id="KW-0812">Transmembrane</keyword>
<feature type="transmembrane region" description="Helical" evidence="1">
    <location>
        <begin position="143"/>
        <end position="163"/>
    </location>
</feature>
<accession>A0A0C2HJI7</accession>
<dbReference type="Proteomes" id="UP000031546">
    <property type="component" value="Unassembled WGS sequence"/>
</dbReference>
<protein>
    <submittedName>
        <fullName evidence="2">Uncharacterized protein</fullName>
    </submittedName>
</protein>
<dbReference type="AlphaFoldDB" id="A0A0C2HJI7"/>
<dbReference type="STRING" id="45670.SN16_00405"/>
<gene>
    <name evidence="3" type="ORF">F7P68_0000410</name>
    <name evidence="2" type="ORF">SN16_00405</name>
</gene>
<dbReference type="GeneID" id="77844000"/>
<evidence type="ECO:0000313" key="5">
    <source>
        <dbReference type="Proteomes" id="UP000527860"/>
    </source>
</evidence>
<dbReference type="EMBL" id="JXII01000001">
    <property type="protein sequence ID" value="KIH71864.1"/>
    <property type="molecule type" value="Genomic_DNA"/>
</dbReference>
<dbReference type="RefSeq" id="WP_040104640.1">
    <property type="nucleotide sequence ID" value="NZ_JABEVU030000001.1"/>
</dbReference>
<evidence type="ECO:0000256" key="1">
    <source>
        <dbReference type="SAM" id="Phobius"/>
    </source>
</evidence>
<keyword evidence="5" id="KW-1185">Reference proteome</keyword>
<dbReference type="OrthoDB" id="2389083at2"/>
<reference evidence="3" key="2">
    <citation type="submission" date="2020-04" db="EMBL/GenBank/DDBJ databases">
        <authorList>
            <person name="Tanveer F."/>
            <person name="Xie Y."/>
            <person name="Shinwari Z.K."/>
        </authorList>
    </citation>
    <scope>NUCLEOTIDE SEQUENCE</scope>
    <source>
        <strain evidence="3">MOSEL-ME25</strain>
    </source>
</reference>
<proteinExistence type="predicted"/>
<dbReference type="Proteomes" id="UP000527860">
    <property type="component" value="Unassembled WGS sequence"/>
</dbReference>
<evidence type="ECO:0000313" key="4">
    <source>
        <dbReference type="Proteomes" id="UP000031546"/>
    </source>
</evidence>
<reference evidence="2 4" key="1">
    <citation type="submission" date="2015-01" db="EMBL/GenBank/DDBJ databases">
        <title>Genome sequences of high lactate-tolerant strain Salinicoccus roseus W12 with industrial interest.</title>
        <authorList>
            <person name="Wang H."/>
            <person name="Yu B."/>
        </authorList>
    </citation>
    <scope>NUCLEOTIDE SEQUENCE [LARGE SCALE GENOMIC DNA]</scope>
    <source>
        <strain evidence="2 4">W12</strain>
    </source>
</reference>
<feature type="transmembrane region" description="Helical" evidence="1">
    <location>
        <begin position="14"/>
        <end position="34"/>
    </location>
</feature>
<name>A0A0C2HJI7_9STAP</name>
<feature type="transmembrane region" description="Helical" evidence="1">
    <location>
        <begin position="183"/>
        <end position="206"/>
    </location>
</feature>
<feature type="transmembrane region" description="Helical" evidence="1">
    <location>
        <begin position="90"/>
        <end position="110"/>
    </location>
</feature>
<evidence type="ECO:0000313" key="2">
    <source>
        <dbReference type="EMBL" id="KIH71864.1"/>
    </source>
</evidence>
<keyword evidence="1" id="KW-1133">Transmembrane helix</keyword>
<feature type="transmembrane region" description="Helical" evidence="1">
    <location>
        <begin position="116"/>
        <end position="136"/>
    </location>
</feature>
<feature type="transmembrane region" description="Helical" evidence="1">
    <location>
        <begin position="40"/>
        <end position="62"/>
    </location>
</feature>
<comment type="caution">
    <text evidence="2">The sequence shown here is derived from an EMBL/GenBank/DDBJ whole genome shotgun (WGS) entry which is preliminary data.</text>
</comment>
<dbReference type="EMBL" id="JABEVU030000001">
    <property type="protein sequence ID" value="MDB0578997.1"/>
    <property type="molecule type" value="Genomic_DNA"/>
</dbReference>
<organism evidence="2 4">
    <name type="scientific">Salinicoccus roseus</name>
    <dbReference type="NCBI Taxonomy" id="45670"/>
    <lineage>
        <taxon>Bacteria</taxon>
        <taxon>Bacillati</taxon>
        <taxon>Bacillota</taxon>
        <taxon>Bacilli</taxon>
        <taxon>Bacillales</taxon>
        <taxon>Staphylococcaceae</taxon>
        <taxon>Salinicoccus</taxon>
    </lineage>
</organism>
<evidence type="ECO:0000313" key="3">
    <source>
        <dbReference type="EMBL" id="MDB0578997.1"/>
    </source>
</evidence>
<reference evidence="3" key="3">
    <citation type="submission" date="2022-12" db="EMBL/GenBank/DDBJ databases">
        <title>Genome analysis and biological profiling of marine Salinicoccus roseus MOSEL-ME25.</title>
        <authorList>
            <person name="Mirza F.T."/>
            <person name="Xie Y."/>
            <person name="Shinwari Z.K."/>
        </authorList>
    </citation>
    <scope>NUCLEOTIDE SEQUENCE</scope>
    <source>
        <strain evidence="3">MOSEL-ME25</strain>
    </source>
</reference>